<keyword evidence="2" id="KW-1185">Reference proteome</keyword>
<sequence>MRMVVAVLVWIGLATAGQAGPWPRDRGDGFIALTTDGMRRQVYAEYGIGFDLTLGVEVTQIRGHAYPVIAGFVRRPLWRGKGGWILSMETGLESRESHAARSWAHMAGTRELAARAGLSWGRGFESRWGDGWMVVDAQVERVLTIDWIAARHSAKLDATIGIAWGERLKLMLQAQGWMRQGGSPLVRIEPAVAFRLGPAHLLAAPSVGVVGPRDPRFKLGLWLEF</sequence>
<accession>A0A8K0VCL7</accession>
<dbReference type="AlphaFoldDB" id="A0A8K0VCL7"/>
<dbReference type="EMBL" id="JAESVN010000003">
    <property type="protein sequence ID" value="MBL4917405.1"/>
    <property type="molecule type" value="Genomic_DNA"/>
</dbReference>
<dbReference type="RefSeq" id="WP_202688319.1">
    <property type="nucleotide sequence ID" value="NZ_JAESVN010000003.1"/>
</dbReference>
<gene>
    <name evidence="1" type="ORF">JL811_09240</name>
</gene>
<comment type="caution">
    <text evidence="1">The sequence shown here is derived from an EMBL/GenBank/DDBJ whole genome shotgun (WGS) entry which is preliminary data.</text>
</comment>
<dbReference type="Proteomes" id="UP000648908">
    <property type="component" value="Unassembled WGS sequence"/>
</dbReference>
<organism evidence="1 2">
    <name type="scientific">Szabonella alba</name>
    <dbReference type="NCBI Taxonomy" id="2804194"/>
    <lineage>
        <taxon>Bacteria</taxon>
        <taxon>Pseudomonadati</taxon>
        <taxon>Pseudomonadota</taxon>
        <taxon>Alphaproteobacteria</taxon>
        <taxon>Rhodobacterales</taxon>
        <taxon>Paracoccaceae</taxon>
        <taxon>Szabonella</taxon>
    </lineage>
</organism>
<proteinExistence type="predicted"/>
<name>A0A8K0VCL7_9RHOB</name>
<protein>
    <submittedName>
        <fullName evidence="1">Uncharacterized protein</fullName>
    </submittedName>
</protein>
<evidence type="ECO:0000313" key="1">
    <source>
        <dbReference type="EMBL" id="MBL4917405.1"/>
    </source>
</evidence>
<reference evidence="1" key="1">
    <citation type="submission" date="2021-01" db="EMBL/GenBank/DDBJ databases">
        <title>Tabrizicola alba sp. nov. a motile alkaliphilic bacterium isolated from a soda lake.</title>
        <authorList>
            <person name="Szuroczki S."/>
            <person name="Abbaszade G."/>
            <person name="Schumann P."/>
            <person name="Toth E."/>
        </authorList>
    </citation>
    <scope>NUCLEOTIDE SEQUENCE</scope>
    <source>
        <strain evidence="1">DMG-N-6</strain>
    </source>
</reference>
<evidence type="ECO:0000313" key="2">
    <source>
        <dbReference type="Proteomes" id="UP000648908"/>
    </source>
</evidence>